<dbReference type="AlphaFoldDB" id="A0A4R6WLC0"/>
<keyword evidence="2" id="KW-1185">Reference proteome</keyword>
<protein>
    <submittedName>
        <fullName evidence="1">Uncharacterized protein</fullName>
    </submittedName>
</protein>
<proteinExistence type="predicted"/>
<evidence type="ECO:0000313" key="1">
    <source>
        <dbReference type="EMBL" id="TDQ81346.1"/>
    </source>
</evidence>
<accession>A0A4R6WLC0</accession>
<dbReference type="EMBL" id="SNYW01000009">
    <property type="protein sequence ID" value="TDQ81346.1"/>
    <property type="molecule type" value="Genomic_DNA"/>
</dbReference>
<dbReference type="RefSeq" id="WP_166645137.1">
    <property type="nucleotide sequence ID" value="NZ_SNYW01000009.1"/>
</dbReference>
<sequence>MLTRYRHWLALWGIGCILLMDHLPERTPELLLASLAGEPAVAGDWDSLPIMYE</sequence>
<dbReference type="Proteomes" id="UP000295783">
    <property type="component" value="Unassembled WGS sequence"/>
</dbReference>
<name>A0A4R6WLC0_9PROT</name>
<evidence type="ECO:0000313" key="2">
    <source>
        <dbReference type="Proteomes" id="UP000295783"/>
    </source>
</evidence>
<reference evidence="1 2" key="1">
    <citation type="submission" date="2019-03" db="EMBL/GenBank/DDBJ databases">
        <title>Genomic Encyclopedia of Type Strains, Phase III (KMG-III): the genomes of soil and plant-associated and newly described type strains.</title>
        <authorList>
            <person name="Whitman W."/>
        </authorList>
    </citation>
    <scope>NUCLEOTIDE SEQUENCE [LARGE SCALE GENOMIC DNA]</scope>
    <source>
        <strain evidence="1 2">CGMCC 1.7660</strain>
    </source>
</reference>
<organism evidence="1 2">
    <name type="scientific">Dongia mobilis</name>
    <dbReference type="NCBI Taxonomy" id="578943"/>
    <lineage>
        <taxon>Bacteria</taxon>
        <taxon>Pseudomonadati</taxon>
        <taxon>Pseudomonadota</taxon>
        <taxon>Alphaproteobacteria</taxon>
        <taxon>Rhodospirillales</taxon>
        <taxon>Dongiaceae</taxon>
        <taxon>Dongia</taxon>
    </lineage>
</organism>
<gene>
    <name evidence="1" type="ORF">A8950_2412</name>
</gene>
<comment type="caution">
    <text evidence="1">The sequence shown here is derived from an EMBL/GenBank/DDBJ whole genome shotgun (WGS) entry which is preliminary data.</text>
</comment>